<dbReference type="Pfam" id="PF04307">
    <property type="entry name" value="YdjM"/>
    <property type="match status" value="1"/>
</dbReference>
<sequence>MASVFSHPAVPLALSAWFPAGALTPQTVALGMLCAVAPDLDALGYFLGIPYGHLFGHRGFSHSVVFALLLAAGLTGLLGGGATVFLFLFLSTLSHPLLDAMTNGGLGIAFLSPFSNERFFFPFRPLEVPPLGVRAFFGPRGWTVLKSELAWIWLPCLGAFILGRSIR</sequence>
<keyword evidence="1" id="KW-0812">Transmembrane</keyword>
<name>A0AAU9C3J3_9GAMM</name>
<dbReference type="Proteomes" id="UP001321450">
    <property type="component" value="Chromosome"/>
</dbReference>
<dbReference type="RefSeq" id="WP_286293010.1">
    <property type="nucleotide sequence ID" value="NZ_AP024718.1"/>
</dbReference>
<reference evidence="3" key="1">
    <citation type="journal article" date="2024" name="Int. J. Syst. Evol. Microbiol.">
        <title>Methylomarinovum tepidoasis sp. nov., a moderately thermophilic methanotroph of the family Methylothermaceae isolated from a deep-sea hydrothermal field.</title>
        <authorList>
            <person name="Hirayama H."/>
            <person name="Takaki Y."/>
            <person name="Abe M."/>
            <person name="Miyazaki M."/>
            <person name="Uematsu K."/>
            <person name="Matsui Y."/>
            <person name="Takai K."/>
        </authorList>
    </citation>
    <scope>NUCLEOTIDE SEQUENCE [LARGE SCALE GENOMIC DNA]</scope>
    <source>
        <strain evidence="3">IN45</strain>
    </source>
</reference>
<evidence type="ECO:0000256" key="1">
    <source>
        <dbReference type="SAM" id="Phobius"/>
    </source>
</evidence>
<keyword evidence="1" id="KW-1133">Transmembrane helix</keyword>
<accession>A0AAU9C3J3</accession>
<feature type="transmembrane region" description="Helical" evidence="1">
    <location>
        <begin position="64"/>
        <end position="90"/>
    </location>
</feature>
<feature type="transmembrane region" description="Helical" evidence="1">
    <location>
        <begin position="149"/>
        <end position="166"/>
    </location>
</feature>
<organism evidence="2 3">
    <name type="scientific">Methylomarinovum tepidoasis</name>
    <dbReference type="NCBI Taxonomy" id="2840183"/>
    <lineage>
        <taxon>Bacteria</taxon>
        <taxon>Pseudomonadati</taxon>
        <taxon>Pseudomonadota</taxon>
        <taxon>Gammaproteobacteria</taxon>
        <taxon>Methylococcales</taxon>
        <taxon>Methylothermaceae</taxon>
        <taxon>Methylomarinovum</taxon>
    </lineage>
</organism>
<protein>
    <submittedName>
        <fullName evidence="2">Inner membrane protein</fullName>
    </submittedName>
</protein>
<evidence type="ECO:0000313" key="3">
    <source>
        <dbReference type="Proteomes" id="UP001321450"/>
    </source>
</evidence>
<keyword evidence="3" id="KW-1185">Reference proteome</keyword>
<proteinExistence type="predicted"/>
<keyword evidence="1" id="KW-0472">Membrane</keyword>
<gene>
    <name evidence="2" type="ORF">MIN45_P0354</name>
</gene>
<evidence type="ECO:0000313" key="2">
    <source>
        <dbReference type="EMBL" id="BCX87987.1"/>
    </source>
</evidence>
<dbReference type="PANTHER" id="PTHR35531:SF1">
    <property type="entry name" value="INNER MEMBRANE PROTEIN YBCI-RELATED"/>
    <property type="match status" value="1"/>
</dbReference>
<dbReference type="AlphaFoldDB" id="A0AAU9C3J3"/>
<dbReference type="EMBL" id="AP024718">
    <property type="protein sequence ID" value="BCX87987.1"/>
    <property type="molecule type" value="Genomic_DNA"/>
</dbReference>
<dbReference type="InterPro" id="IPR007404">
    <property type="entry name" value="YdjM-like"/>
</dbReference>
<dbReference type="KEGG" id="meiy:MIN45_P0354"/>
<dbReference type="PANTHER" id="PTHR35531">
    <property type="entry name" value="INNER MEMBRANE PROTEIN YBCI-RELATED"/>
    <property type="match status" value="1"/>
</dbReference>